<protein>
    <recommendedName>
        <fullName evidence="4">Transmembrane protein</fullName>
    </recommendedName>
</protein>
<evidence type="ECO:0000256" key="1">
    <source>
        <dbReference type="SAM" id="Phobius"/>
    </source>
</evidence>
<keyword evidence="1" id="KW-0472">Membrane</keyword>
<proteinExistence type="predicted"/>
<name>A0ABD1MDF3_9FABA</name>
<reference evidence="2 3" key="1">
    <citation type="submission" date="2024-08" db="EMBL/GenBank/DDBJ databases">
        <title>Insights into the chromosomal genome structure of Flemingia macrophylla.</title>
        <authorList>
            <person name="Ding Y."/>
            <person name="Zhao Y."/>
            <person name="Bi W."/>
            <person name="Wu M."/>
            <person name="Zhao G."/>
            <person name="Gong Y."/>
            <person name="Li W."/>
            <person name="Zhang P."/>
        </authorList>
    </citation>
    <scope>NUCLEOTIDE SEQUENCE [LARGE SCALE GENOMIC DNA]</scope>
    <source>
        <strain evidence="2">DYQJB</strain>
        <tissue evidence="2">Leaf</tissue>
    </source>
</reference>
<accession>A0ABD1MDF3</accession>
<keyword evidence="3" id="KW-1185">Reference proteome</keyword>
<keyword evidence="1" id="KW-1133">Transmembrane helix</keyword>
<evidence type="ECO:0008006" key="4">
    <source>
        <dbReference type="Google" id="ProtNLM"/>
    </source>
</evidence>
<evidence type="ECO:0000313" key="2">
    <source>
        <dbReference type="EMBL" id="KAL2333821.1"/>
    </source>
</evidence>
<comment type="caution">
    <text evidence="2">The sequence shown here is derived from an EMBL/GenBank/DDBJ whole genome shotgun (WGS) entry which is preliminary data.</text>
</comment>
<feature type="transmembrane region" description="Helical" evidence="1">
    <location>
        <begin position="44"/>
        <end position="65"/>
    </location>
</feature>
<keyword evidence="1" id="KW-0812">Transmembrane</keyword>
<sequence>MAVVCCVDVDVDVNLCYCGVMLVVCEKFVFCCGMGKLGCILRSGMVGALMCCCGACIGAVGLVNWCYYSCIKVSYYCLPSIANSLS</sequence>
<dbReference type="EMBL" id="JBGMDY010000005">
    <property type="protein sequence ID" value="KAL2333821.1"/>
    <property type="molecule type" value="Genomic_DNA"/>
</dbReference>
<dbReference type="Proteomes" id="UP001603857">
    <property type="component" value="Unassembled WGS sequence"/>
</dbReference>
<gene>
    <name evidence="2" type="ORF">Fmac_015034</name>
</gene>
<evidence type="ECO:0000313" key="3">
    <source>
        <dbReference type="Proteomes" id="UP001603857"/>
    </source>
</evidence>
<dbReference type="AlphaFoldDB" id="A0ABD1MDF3"/>
<organism evidence="2 3">
    <name type="scientific">Flemingia macrophylla</name>
    <dbReference type="NCBI Taxonomy" id="520843"/>
    <lineage>
        <taxon>Eukaryota</taxon>
        <taxon>Viridiplantae</taxon>
        <taxon>Streptophyta</taxon>
        <taxon>Embryophyta</taxon>
        <taxon>Tracheophyta</taxon>
        <taxon>Spermatophyta</taxon>
        <taxon>Magnoliopsida</taxon>
        <taxon>eudicotyledons</taxon>
        <taxon>Gunneridae</taxon>
        <taxon>Pentapetalae</taxon>
        <taxon>rosids</taxon>
        <taxon>fabids</taxon>
        <taxon>Fabales</taxon>
        <taxon>Fabaceae</taxon>
        <taxon>Papilionoideae</taxon>
        <taxon>50 kb inversion clade</taxon>
        <taxon>NPAAA clade</taxon>
        <taxon>indigoferoid/millettioid clade</taxon>
        <taxon>Phaseoleae</taxon>
        <taxon>Flemingia</taxon>
    </lineage>
</organism>